<feature type="signal peptide" evidence="13">
    <location>
        <begin position="1"/>
        <end position="18"/>
    </location>
</feature>
<evidence type="ECO:0000259" key="15">
    <source>
        <dbReference type="Pfam" id="PF07731"/>
    </source>
</evidence>
<accession>A0A0E0ML38</accession>
<sequence length="584" mass="63217">MACSSSLLRLMILPVAFAVLVISSVAHGAVVEHTFNVGNLSISRLCQPEMIITAVNGQLPGPTINASEGDTVVVHLVNESPYNMTIHWHGVFQRGSQWADGPSMITQCPVGPSGNYTYRFNVTDQEGTLWWHAHISFLRATVYGAIVLNPRAGADAYPFPAKPDAEHVVLLGEWWNANVVDLERMAFLTGIPARNADAYTINGKPGDLYNCSAANQTEVFQVRRNETHLLRIINAALNTPLFVKVAGHGFTVVAVDASYATPYATDVVVIAPGQTVDALMVADANATASPGGRFYMAATPYDSAVPNGPAFSQTTATAVVEYVGEVDDTVPPVLPTRPDYNDTPTAHRFWSNLTALVLPGKPTVPLAVDTHMFVTVGLGVSECQPAQLLCNRSAPPVFSSSMNNASFVPPTSISMLEAHFNNASAGVYTRDFPDTPPVVFDYTGDESNNATMQFTTKSTKVKTLRYNETVEMVLQNTRLIAKESHPMHIHGLNFFVVAQGFGNYDEATATPMFNLVNPQERNTIAVPTGGWAVIRFVANNPGMWYMHCHFEAHLDLGLAMVFEVQDGPTPETSLPPPPADLPQC</sequence>
<evidence type="ECO:0000259" key="16">
    <source>
        <dbReference type="Pfam" id="PF07732"/>
    </source>
</evidence>
<dbReference type="InterPro" id="IPR002355">
    <property type="entry name" value="Cu_oxidase_Cu_BS"/>
</dbReference>
<keyword evidence="13" id="KW-0732">Signal</keyword>
<dbReference type="EnsemblPlants" id="OPUNC12G07030.1">
    <property type="protein sequence ID" value="OPUNC12G07030.1"/>
    <property type="gene ID" value="OPUNC12G07030"/>
</dbReference>
<dbReference type="InterPro" id="IPR034288">
    <property type="entry name" value="CuRO_1_LCC"/>
</dbReference>
<feature type="domain" description="Plastocyanin-like" evidence="16">
    <location>
        <begin position="38"/>
        <end position="152"/>
    </location>
</feature>
<evidence type="ECO:0000256" key="10">
    <source>
        <dbReference type="ARBA" id="ARBA00023002"/>
    </source>
</evidence>
<evidence type="ECO:0000259" key="14">
    <source>
        <dbReference type="Pfam" id="PF00394"/>
    </source>
</evidence>
<name>A0A0E0ML38_ORYPU</name>
<evidence type="ECO:0000256" key="13">
    <source>
        <dbReference type="RuleBase" id="RU361119"/>
    </source>
</evidence>
<dbReference type="PROSITE" id="PS00080">
    <property type="entry name" value="MULTICOPPER_OXIDASE2"/>
    <property type="match status" value="1"/>
</dbReference>
<dbReference type="PANTHER" id="PTHR11709:SF439">
    <property type="entry name" value="LACCASE-24"/>
    <property type="match status" value="1"/>
</dbReference>
<dbReference type="Pfam" id="PF00394">
    <property type="entry name" value="Cu-oxidase"/>
    <property type="match status" value="1"/>
</dbReference>
<comment type="subcellular location">
    <subcellularLocation>
        <location evidence="3 13">Secreted</location>
        <location evidence="3 13">Extracellular space</location>
        <location evidence="3 13">Apoplast</location>
    </subcellularLocation>
</comment>
<dbReference type="InterPro" id="IPR001117">
    <property type="entry name" value="Cu-oxidase_2nd"/>
</dbReference>
<comment type="function">
    <text evidence="2 13">Lignin degradation and detoxification of lignin-derived products.</text>
</comment>
<evidence type="ECO:0000313" key="18">
    <source>
        <dbReference type="Proteomes" id="UP000026962"/>
    </source>
</evidence>
<evidence type="ECO:0000256" key="4">
    <source>
        <dbReference type="ARBA" id="ARBA00010609"/>
    </source>
</evidence>
<comment type="cofactor">
    <cofactor evidence="13">
        <name>Cu cation</name>
        <dbReference type="ChEBI" id="CHEBI:23378"/>
    </cofactor>
    <text evidence="13">Binds 4 Cu cations per monomer.</text>
</comment>
<evidence type="ECO:0000256" key="8">
    <source>
        <dbReference type="ARBA" id="ARBA00022723"/>
    </source>
</evidence>
<feature type="chain" id="PRO_5005116055" description="Laccase" evidence="13">
    <location>
        <begin position="19"/>
        <end position="584"/>
    </location>
</feature>
<dbReference type="CDD" id="cd13875">
    <property type="entry name" value="CuRO_2_LCC_plant"/>
    <property type="match status" value="1"/>
</dbReference>
<dbReference type="InterPro" id="IPR011706">
    <property type="entry name" value="Cu-oxidase_C"/>
</dbReference>
<reference evidence="17" key="2">
    <citation type="submission" date="2018-05" db="EMBL/GenBank/DDBJ databases">
        <title>OpunRS2 (Oryza punctata Reference Sequence Version 2).</title>
        <authorList>
            <person name="Zhang J."/>
            <person name="Kudrna D."/>
            <person name="Lee S."/>
            <person name="Talag J."/>
            <person name="Welchert J."/>
            <person name="Wing R.A."/>
        </authorList>
    </citation>
    <scope>NUCLEOTIDE SEQUENCE [LARGE SCALE GENOMIC DNA]</scope>
</reference>
<dbReference type="InterPro" id="IPR017761">
    <property type="entry name" value="Laccase"/>
</dbReference>
<dbReference type="InterPro" id="IPR034289">
    <property type="entry name" value="CuRO_3_LCC"/>
</dbReference>
<evidence type="ECO:0000256" key="7">
    <source>
        <dbReference type="ARBA" id="ARBA00022525"/>
    </source>
</evidence>
<dbReference type="SUPFAM" id="SSF49503">
    <property type="entry name" value="Cupredoxins"/>
    <property type="match status" value="3"/>
</dbReference>
<dbReference type="GO" id="GO:0046274">
    <property type="term" value="P:lignin catabolic process"/>
    <property type="evidence" value="ECO:0007669"/>
    <property type="project" value="UniProtKB-KW"/>
</dbReference>
<protein>
    <recommendedName>
        <fullName evidence="5 13">Laccase</fullName>
        <ecNumber evidence="5 13">1.10.3.2</ecNumber>
    </recommendedName>
    <alternativeName>
        <fullName evidence="13">Benzenediol:oxygen oxidoreductase</fullName>
    </alternativeName>
    <alternativeName>
        <fullName evidence="13">Diphenol oxidase</fullName>
    </alternativeName>
    <alternativeName>
        <fullName evidence="13">Urishiol oxidase</fullName>
    </alternativeName>
</protein>
<dbReference type="InterPro" id="IPR034285">
    <property type="entry name" value="CuRO_2_LCC"/>
</dbReference>
<dbReference type="GO" id="GO:0005507">
    <property type="term" value="F:copper ion binding"/>
    <property type="evidence" value="ECO:0007669"/>
    <property type="project" value="InterPro"/>
</dbReference>
<proteinExistence type="inferred from homology"/>
<dbReference type="Proteomes" id="UP000026962">
    <property type="component" value="Chromosome 12"/>
</dbReference>
<dbReference type="HOGENOM" id="CLU_006504_6_3_1"/>
<dbReference type="PANTHER" id="PTHR11709">
    <property type="entry name" value="MULTI-COPPER OXIDASE"/>
    <property type="match status" value="1"/>
</dbReference>
<evidence type="ECO:0000256" key="12">
    <source>
        <dbReference type="ARBA" id="ARBA00023185"/>
    </source>
</evidence>
<evidence type="ECO:0000256" key="9">
    <source>
        <dbReference type="ARBA" id="ARBA00022737"/>
    </source>
</evidence>
<dbReference type="CDD" id="cd13897">
    <property type="entry name" value="CuRO_3_LCC_plant"/>
    <property type="match status" value="1"/>
</dbReference>
<evidence type="ECO:0000256" key="11">
    <source>
        <dbReference type="ARBA" id="ARBA00023008"/>
    </source>
</evidence>
<dbReference type="Gene3D" id="2.60.40.420">
    <property type="entry name" value="Cupredoxins - blue copper proteins"/>
    <property type="match status" value="3"/>
</dbReference>
<evidence type="ECO:0000256" key="2">
    <source>
        <dbReference type="ARBA" id="ARBA00002075"/>
    </source>
</evidence>
<keyword evidence="9 13" id="KW-0677">Repeat</keyword>
<keyword evidence="12 13" id="KW-0439">Lignin degradation</keyword>
<keyword evidence="10 13" id="KW-0560">Oxidoreductase</keyword>
<keyword evidence="8 13" id="KW-0479">Metal-binding</keyword>
<dbReference type="EC" id="1.10.3.2" evidence="5 13"/>
<dbReference type="Pfam" id="PF07731">
    <property type="entry name" value="Cu-oxidase_2"/>
    <property type="match status" value="1"/>
</dbReference>
<dbReference type="OMA" id="CHFEAHI"/>
<evidence type="ECO:0000313" key="17">
    <source>
        <dbReference type="EnsemblPlants" id="OPUNC12G07030.1"/>
    </source>
</evidence>
<dbReference type="eggNOG" id="KOG1263">
    <property type="taxonomic scope" value="Eukaryota"/>
</dbReference>
<dbReference type="GO" id="GO:0052716">
    <property type="term" value="F:hydroquinone:oxygen oxidoreductase activity"/>
    <property type="evidence" value="ECO:0007669"/>
    <property type="project" value="UniProtKB-EC"/>
</dbReference>
<feature type="domain" description="Plastocyanin-like" evidence="15">
    <location>
        <begin position="431"/>
        <end position="566"/>
    </location>
</feature>
<dbReference type="GO" id="GO:0048046">
    <property type="term" value="C:apoplast"/>
    <property type="evidence" value="ECO:0007669"/>
    <property type="project" value="UniProtKB-SubCell"/>
</dbReference>
<evidence type="ECO:0000256" key="5">
    <source>
        <dbReference type="ARBA" id="ARBA00012297"/>
    </source>
</evidence>
<evidence type="ECO:0000256" key="6">
    <source>
        <dbReference type="ARBA" id="ARBA00022523"/>
    </source>
</evidence>
<reference evidence="17" key="1">
    <citation type="submission" date="2015-04" db="UniProtKB">
        <authorList>
            <consortium name="EnsemblPlants"/>
        </authorList>
    </citation>
    <scope>IDENTIFICATION</scope>
</reference>
<feature type="domain" description="Plastocyanin-like" evidence="14">
    <location>
        <begin position="166"/>
        <end position="324"/>
    </location>
</feature>
<evidence type="ECO:0000256" key="1">
    <source>
        <dbReference type="ARBA" id="ARBA00000349"/>
    </source>
</evidence>
<keyword evidence="18" id="KW-1185">Reference proteome</keyword>
<organism evidence="17">
    <name type="scientific">Oryza punctata</name>
    <name type="common">Red rice</name>
    <dbReference type="NCBI Taxonomy" id="4537"/>
    <lineage>
        <taxon>Eukaryota</taxon>
        <taxon>Viridiplantae</taxon>
        <taxon>Streptophyta</taxon>
        <taxon>Embryophyta</taxon>
        <taxon>Tracheophyta</taxon>
        <taxon>Spermatophyta</taxon>
        <taxon>Magnoliopsida</taxon>
        <taxon>Liliopsida</taxon>
        <taxon>Poales</taxon>
        <taxon>Poaceae</taxon>
        <taxon>BOP clade</taxon>
        <taxon>Oryzoideae</taxon>
        <taxon>Oryzeae</taxon>
        <taxon>Oryzinae</taxon>
        <taxon>Oryza</taxon>
    </lineage>
</organism>
<dbReference type="Gramene" id="OPUNC12G07030.1">
    <property type="protein sequence ID" value="OPUNC12G07030.1"/>
    <property type="gene ID" value="OPUNC12G07030"/>
</dbReference>
<keyword evidence="6 13" id="KW-0052">Apoplast</keyword>
<evidence type="ECO:0000256" key="3">
    <source>
        <dbReference type="ARBA" id="ARBA00004271"/>
    </source>
</evidence>
<dbReference type="AlphaFoldDB" id="A0A0E0ML38"/>
<dbReference type="Pfam" id="PF07732">
    <property type="entry name" value="Cu-oxidase_3"/>
    <property type="match status" value="1"/>
</dbReference>
<keyword evidence="7 13" id="KW-0964">Secreted</keyword>
<dbReference type="CDD" id="cd13849">
    <property type="entry name" value="CuRO_1_LCC_plant"/>
    <property type="match status" value="1"/>
</dbReference>
<comment type="catalytic activity">
    <reaction evidence="1 13">
        <text>4 hydroquinone + O2 = 4 benzosemiquinone + 2 H2O</text>
        <dbReference type="Rhea" id="RHEA:11276"/>
        <dbReference type="ChEBI" id="CHEBI:15377"/>
        <dbReference type="ChEBI" id="CHEBI:15379"/>
        <dbReference type="ChEBI" id="CHEBI:17594"/>
        <dbReference type="ChEBI" id="CHEBI:17977"/>
        <dbReference type="EC" id="1.10.3.2"/>
    </reaction>
</comment>
<dbReference type="NCBIfam" id="TIGR03389">
    <property type="entry name" value="laccase"/>
    <property type="match status" value="1"/>
</dbReference>
<keyword evidence="11 13" id="KW-0186">Copper</keyword>
<dbReference type="STRING" id="4537.A0A0E0ML38"/>
<dbReference type="InterPro" id="IPR045087">
    <property type="entry name" value="Cu-oxidase_fam"/>
</dbReference>
<comment type="similarity">
    <text evidence="4 13">Belongs to the multicopper oxidase family.</text>
</comment>
<dbReference type="InterPro" id="IPR008972">
    <property type="entry name" value="Cupredoxin"/>
</dbReference>
<dbReference type="InterPro" id="IPR011707">
    <property type="entry name" value="Cu-oxidase-like_N"/>
</dbReference>